<evidence type="ECO:0000313" key="1">
    <source>
        <dbReference type="EMBL" id="MFC0477522.1"/>
    </source>
</evidence>
<dbReference type="Pfam" id="PF14169">
    <property type="entry name" value="YdjO"/>
    <property type="match status" value="1"/>
</dbReference>
<dbReference type="InterPro" id="IPR025916">
    <property type="entry name" value="YdjO"/>
</dbReference>
<dbReference type="Proteomes" id="UP001589738">
    <property type="component" value="Unassembled WGS sequence"/>
</dbReference>
<comment type="caution">
    <text evidence="1">The sequence shown here is derived from an EMBL/GenBank/DDBJ whole genome shotgun (WGS) entry which is preliminary data.</text>
</comment>
<evidence type="ECO:0000313" key="2">
    <source>
        <dbReference type="Proteomes" id="UP001589738"/>
    </source>
</evidence>
<organism evidence="1 2">
    <name type="scientific">Robertmurraya beringensis</name>
    <dbReference type="NCBI Taxonomy" id="641660"/>
    <lineage>
        <taxon>Bacteria</taxon>
        <taxon>Bacillati</taxon>
        <taxon>Bacillota</taxon>
        <taxon>Bacilli</taxon>
        <taxon>Bacillales</taxon>
        <taxon>Bacillaceae</taxon>
        <taxon>Robertmurraya</taxon>
    </lineage>
</organism>
<proteinExistence type="predicted"/>
<dbReference type="RefSeq" id="WP_377058909.1">
    <property type="nucleotide sequence ID" value="NZ_JBHLUU010000122.1"/>
</dbReference>
<reference evidence="1 2" key="1">
    <citation type="submission" date="2024-09" db="EMBL/GenBank/DDBJ databases">
        <authorList>
            <person name="Sun Q."/>
            <person name="Mori K."/>
        </authorList>
    </citation>
    <scope>NUCLEOTIDE SEQUENCE [LARGE SCALE GENOMIC DNA]</scope>
    <source>
        <strain evidence="1 2">CGMCC 1.9126</strain>
    </source>
</reference>
<sequence length="93" mass="10922">MDTQEKILLKYNNLYILNKKNERISRMGAIAMFFNRKAQEEKPEDILMDIEVYTCADNDCIGWMRKEFASSDLKCPLCGHDTTMEVRELPKIN</sequence>
<accession>A0ABV6KW15</accession>
<keyword evidence="2" id="KW-1185">Reference proteome</keyword>
<name>A0ABV6KW15_9BACI</name>
<gene>
    <name evidence="1" type="ORF">ACFFHF_20230</name>
</gene>
<protein>
    <submittedName>
        <fullName evidence="1">Cold-inducible protein YdjO-related protein</fullName>
    </submittedName>
</protein>
<dbReference type="EMBL" id="JBHLUU010000122">
    <property type="protein sequence ID" value="MFC0477522.1"/>
    <property type="molecule type" value="Genomic_DNA"/>
</dbReference>